<keyword evidence="2" id="KW-0808">Transferase</keyword>
<evidence type="ECO:0000256" key="3">
    <source>
        <dbReference type="ARBA" id="ARBA00022777"/>
    </source>
</evidence>
<keyword evidence="5" id="KW-1185">Reference proteome</keyword>
<evidence type="ECO:0000256" key="2">
    <source>
        <dbReference type="ARBA" id="ARBA00022679"/>
    </source>
</evidence>
<dbReference type="AlphaFoldDB" id="A0AAD9NXT3"/>
<keyword evidence="3" id="KW-0418">Kinase</keyword>
<comment type="similarity">
    <text evidence="1">Belongs to the FGGY kinase family.</text>
</comment>
<dbReference type="PANTHER" id="PTHR10196">
    <property type="entry name" value="SUGAR KINASE"/>
    <property type="match status" value="1"/>
</dbReference>
<evidence type="ECO:0000256" key="1">
    <source>
        <dbReference type="ARBA" id="ARBA00009156"/>
    </source>
</evidence>
<dbReference type="GO" id="GO:0050277">
    <property type="term" value="F:sedoheptulokinase activity"/>
    <property type="evidence" value="ECO:0007669"/>
    <property type="project" value="TreeGrafter"/>
</dbReference>
<name>A0AAD9NXT3_RIDPI</name>
<evidence type="ECO:0000313" key="4">
    <source>
        <dbReference type="EMBL" id="KAK2184478.1"/>
    </source>
</evidence>
<evidence type="ECO:0000313" key="5">
    <source>
        <dbReference type="Proteomes" id="UP001209878"/>
    </source>
</evidence>
<dbReference type="FunFam" id="3.30.420.40:FF:000111">
    <property type="entry name" value="Sedoheptulokinase"/>
    <property type="match status" value="1"/>
</dbReference>
<evidence type="ECO:0008006" key="6">
    <source>
        <dbReference type="Google" id="ProtNLM"/>
    </source>
</evidence>
<dbReference type="EMBL" id="JAODUO010000264">
    <property type="protein sequence ID" value="KAK2184478.1"/>
    <property type="molecule type" value="Genomic_DNA"/>
</dbReference>
<reference evidence="4" key="1">
    <citation type="journal article" date="2023" name="Mol. Biol. Evol.">
        <title>Third-Generation Sequencing Reveals the Adaptive Role of the Epigenome in Three Deep-Sea Polychaetes.</title>
        <authorList>
            <person name="Perez M."/>
            <person name="Aroh O."/>
            <person name="Sun Y."/>
            <person name="Lan Y."/>
            <person name="Juniper S.K."/>
            <person name="Young C.R."/>
            <person name="Angers B."/>
            <person name="Qian P.Y."/>
        </authorList>
    </citation>
    <scope>NUCLEOTIDE SEQUENCE</scope>
    <source>
        <strain evidence="4">R07B-5</strain>
    </source>
</reference>
<comment type="caution">
    <text evidence="4">The sequence shown here is derived from an EMBL/GenBank/DDBJ whole genome shotgun (WGS) entry which is preliminary data.</text>
</comment>
<dbReference type="GO" id="GO:0006071">
    <property type="term" value="P:glycerol metabolic process"/>
    <property type="evidence" value="ECO:0007669"/>
    <property type="project" value="TreeGrafter"/>
</dbReference>
<dbReference type="InterPro" id="IPR043129">
    <property type="entry name" value="ATPase_NBD"/>
</dbReference>
<proteinExistence type="inferred from homology"/>
<protein>
    <recommendedName>
        <fullName evidence="6">Sedoheptulokinase</fullName>
    </recommendedName>
</protein>
<gene>
    <name evidence="4" type="ORF">NP493_265g02011</name>
</gene>
<dbReference type="GO" id="GO:0005829">
    <property type="term" value="C:cytosol"/>
    <property type="evidence" value="ECO:0007669"/>
    <property type="project" value="TreeGrafter"/>
</dbReference>
<accession>A0AAD9NXT3</accession>
<dbReference type="Proteomes" id="UP001209878">
    <property type="component" value="Unassembled WGS sequence"/>
</dbReference>
<dbReference type="SUPFAM" id="SSF53067">
    <property type="entry name" value="Actin-like ATPase domain"/>
    <property type="match status" value="2"/>
</dbReference>
<dbReference type="PANTHER" id="PTHR10196:SF67">
    <property type="entry name" value="SEDOHEPTULOKINASE"/>
    <property type="match status" value="1"/>
</dbReference>
<sequence length="263" mass="28115">MAPQGKQGLSKVEFPIHLLPPVHDPGIVAGHTGACWYGIPEGTPVSVAIGDLQCSTLARLQQPEDAVLNISTSAQLAIRMNPNFVPPKMDTTSSIEYFPYFSGHYLAVAASLTGGNVMFAFVKMLQQWTHELGLGVPKTKIWEVLQNVGQDYGTTDLNILPTIFGERHNPSQKAAVTNITPLNTNLGSVYHALCRGIITNLHNMMSQNFLLAAGVKRIVGSGTTVIKNSILSTEIEALYKLPLVLSEGSDADAAVGAALALLL</sequence>
<organism evidence="4 5">
    <name type="scientific">Ridgeia piscesae</name>
    <name type="common">Tubeworm</name>
    <dbReference type="NCBI Taxonomy" id="27915"/>
    <lineage>
        <taxon>Eukaryota</taxon>
        <taxon>Metazoa</taxon>
        <taxon>Spiralia</taxon>
        <taxon>Lophotrochozoa</taxon>
        <taxon>Annelida</taxon>
        <taxon>Polychaeta</taxon>
        <taxon>Sedentaria</taxon>
        <taxon>Canalipalpata</taxon>
        <taxon>Sabellida</taxon>
        <taxon>Siboglinidae</taxon>
        <taxon>Ridgeia</taxon>
    </lineage>
</organism>
<dbReference type="Gene3D" id="3.30.420.40">
    <property type="match status" value="2"/>
</dbReference>